<evidence type="ECO:0000256" key="4">
    <source>
        <dbReference type="ARBA" id="ARBA00022741"/>
    </source>
</evidence>
<evidence type="ECO:0000256" key="2">
    <source>
        <dbReference type="ARBA" id="ARBA00012513"/>
    </source>
</evidence>
<sequence length="1189" mass="133586">MTESLLKVPRYSILRHVGSGAHADVFQARDRISEKMAALKLLRRDRFGTPEEDILQREYELLLDLQEPALPEVYAFRRNVDLRPVIIMEWIDGESLDQKSEPLPWNETTLNALYSLTSAVSALHRRGWSHLDLKPANIVISSQKREETGRTPLRILDAGLMASTGHSIEPRGTPGYIAPEILKREGWDERADLFSLGGIFYQLLTGRPAFAGPALDEVIDQTLRGAFTPLEICEPSLPPPLCQLVNGLLDPDPKKRPGNGADVINVLERLSVLEGLDPPTIVPNSWQRENALPWPPIPRPETQEIVDSLSSETKALLKILPVTVSSGLGRESFARNLADILSMAGFNASLLMGAQGHFASAKEADTALCAFFSPADLGGISEQRNRKQSLNGFLWNESPILVWDLGTTPPGWLNKWLNDLALELTSISAHSEKGRGTPSLVLLCSHIETPDIPLRTADIQSFSLAPLSPEALRSYTARHLSSEQDIEKIVKQSQGYPEILGGLLEAKRRHQTTITGLSDDKIESPLSILHGLLAARTRILSDSSRRALSMLEMAGIPLTLDLWEELCEGGNLDLRSISIELQNLGLIGCSLKGWETHYADLIDQGRYLIRSPRKEDHIRMASVLKKLQKTDQVEYWKPIIGHLLAGKAAETPRMGLAMAMRLYRMGREDEALHILRRIDADLDQRDLSRHLWTQRLHYRISWEVGPQGRQLETISNLSLKDPIVISLNSRGLSAEGRTQEAWNQLAEYSCDEYPAPLRAFVLCAKALVSYYVMSSRAFCDEALKALESFPPKGMDDLRALLLQRIVQSALWDGDETLATESLEQLKSFKSTSYKNHVIHTIKIATGYYNYHHNNLEEAWKAASQATESARRTGRVDRLTVALSNQANIAAQSGKWEEAVKANREYLAFARTLNHIGKQINALRNLSLNRQIQALYDLAIEMGAEAVDLARKTSDRERKVAVLPVLASALVLVGRRSEAHAAATEALTLLKETDYDFDRAIAFDAAARASLDLKDDDREIEPELMLKAYETFEKAGMSDVAAEVALEMAWEELRLENNAEARIWMDRAADFPRDKVPRVDIWKGLVLARWMSTTDRWDTQEGQMIWSDLKRMMTAARTLGFYELLWRLEYVSAHARLTRGDRPTALNELRQAQRTFNRIVEGLKVPQNRQGYLTRPDQRRFTQLIKTLGL</sequence>
<proteinExistence type="inferred from homology"/>
<dbReference type="EMBL" id="JAHJDP010000116">
    <property type="protein sequence ID" value="MBU2693157.1"/>
    <property type="molecule type" value="Genomic_DNA"/>
</dbReference>
<evidence type="ECO:0000259" key="8">
    <source>
        <dbReference type="PROSITE" id="PS50011"/>
    </source>
</evidence>
<dbReference type="InterPro" id="IPR017441">
    <property type="entry name" value="Protein_kinase_ATP_BS"/>
</dbReference>
<organism evidence="9 10">
    <name type="scientific">Eiseniibacteriota bacterium</name>
    <dbReference type="NCBI Taxonomy" id="2212470"/>
    <lineage>
        <taxon>Bacteria</taxon>
        <taxon>Candidatus Eiseniibacteriota</taxon>
    </lineage>
</organism>
<dbReference type="PANTHER" id="PTHR43671:SF13">
    <property type="entry name" value="SERINE_THREONINE-PROTEIN KINASE NEK2"/>
    <property type="match status" value="1"/>
</dbReference>
<dbReference type="SMART" id="SM00220">
    <property type="entry name" value="S_TKc"/>
    <property type="match status" value="1"/>
</dbReference>
<dbReference type="Gene3D" id="1.25.40.10">
    <property type="entry name" value="Tetratricopeptide repeat domain"/>
    <property type="match status" value="1"/>
</dbReference>
<keyword evidence="5 9" id="KW-0418">Kinase</keyword>
<evidence type="ECO:0000256" key="1">
    <source>
        <dbReference type="ARBA" id="ARBA00010886"/>
    </source>
</evidence>
<feature type="domain" description="Protein kinase" evidence="8">
    <location>
        <begin position="11"/>
        <end position="270"/>
    </location>
</feature>
<dbReference type="SUPFAM" id="SSF56112">
    <property type="entry name" value="Protein kinase-like (PK-like)"/>
    <property type="match status" value="1"/>
</dbReference>
<evidence type="ECO:0000256" key="6">
    <source>
        <dbReference type="ARBA" id="ARBA00022840"/>
    </source>
</evidence>
<protein>
    <recommendedName>
        <fullName evidence="2">non-specific serine/threonine protein kinase</fullName>
        <ecNumber evidence="2">2.7.11.1</ecNumber>
    </recommendedName>
</protein>
<accession>A0A948W5C4</accession>
<dbReference type="InterPro" id="IPR000719">
    <property type="entry name" value="Prot_kinase_dom"/>
</dbReference>
<dbReference type="GO" id="GO:0005524">
    <property type="term" value="F:ATP binding"/>
    <property type="evidence" value="ECO:0007669"/>
    <property type="project" value="UniProtKB-UniRule"/>
</dbReference>
<dbReference type="PANTHER" id="PTHR43671">
    <property type="entry name" value="SERINE/THREONINE-PROTEIN KINASE NEK"/>
    <property type="match status" value="1"/>
</dbReference>
<evidence type="ECO:0000256" key="7">
    <source>
        <dbReference type="PROSITE-ProRule" id="PRU10141"/>
    </source>
</evidence>
<dbReference type="InterPro" id="IPR011009">
    <property type="entry name" value="Kinase-like_dom_sf"/>
</dbReference>
<evidence type="ECO:0000313" key="9">
    <source>
        <dbReference type="EMBL" id="MBU2693157.1"/>
    </source>
</evidence>
<dbReference type="Pfam" id="PF00069">
    <property type="entry name" value="Pkinase"/>
    <property type="match status" value="1"/>
</dbReference>
<dbReference type="Proteomes" id="UP000777784">
    <property type="component" value="Unassembled WGS sequence"/>
</dbReference>
<dbReference type="InterPro" id="IPR050660">
    <property type="entry name" value="NEK_Ser/Thr_kinase"/>
</dbReference>
<dbReference type="InterPro" id="IPR011990">
    <property type="entry name" value="TPR-like_helical_dom_sf"/>
</dbReference>
<dbReference type="AlphaFoldDB" id="A0A948W5C4"/>
<evidence type="ECO:0000256" key="3">
    <source>
        <dbReference type="ARBA" id="ARBA00022679"/>
    </source>
</evidence>
<comment type="caution">
    <text evidence="9">The sequence shown here is derived from an EMBL/GenBank/DDBJ whole genome shotgun (WGS) entry which is preliminary data.</text>
</comment>
<dbReference type="GO" id="GO:0004674">
    <property type="term" value="F:protein serine/threonine kinase activity"/>
    <property type="evidence" value="ECO:0007669"/>
    <property type="project" value="UniProtKB-EC"/>
</dbReference>
<comment type="similarity">
    <text evidence="1">Belongs to the protein kinase superfamily. NEK Ser/Thr protein kinase family. NIMA subfamily.</text>
</comment>
<dbReference type="SUPFAM" id="SSF48452">
    <property type="entry name" value="TPR-like"/>
    <property type="match status" value="2"/>
</dbReference>
<evidence type="ECO:0000256" key="5">
    <source>
        <dbReference type="ARBA" id="ARBA00022777"/>
    </source>
</evidence>
<reference evidence="9" key="1">
    <citation type="submission" date="2021-05" db="EMBL/GenBank/DDBJ databases">
        <title>Energy efficiency and biological interactions define the core microbiome of deep oligotrophic groundwater.</title>
        <authorList>
            <person name="Mehrshad M."/>
            <person name="Lopez-Fernandez M."/>
            <person name="Bell E."/>
            <person name="Bernier-Latmani R."/>
            <person name="Bertilsson S."/>
            <person name="Dopson M."/>
        </authorList>
    </citation>
    <scope>NUCLEOTIDE SEQUENCE</scope>
    <source>
        <strain evidence="9">Modern_marine.mb.64</strain>
    </source>
</reference>
<dbReference type="EC" id="2.7.11.1" evidence="2"/>
<keyword evidence="3" id="KW-0808">Transferase</keyword>
<gene>
    <name evidence="9" type="ORF">KJ970_19755</name>
</gene>
<dbReference type="CDD" id="cd14014">
    <property type="entry name" value="STKc_PknB_like"/>
    <property type="match status" value="1"/>
</dbReference>
<dbReference type="PROSITE" id="PS00107">
    <property type="entry name" value="PROTEIN_KINASE_ATP"/>
    <property type="match status" value="1"/>
</dbReference>
<feature type="binding site" evidence="7">
    <location>
        <position position="40"/>
    </location>
    <ligand>
        <name>ATP</name>
        <dbReference type="ChEBI" id="CHEBI:30616"/>
    </ligand>
</feature>
<keyword evidence="6 7" id="KW-0067">ATP-binding</keyword>
<dbReference type="Gene3D" id="1.10.510.10">
    <property type="entry name" value="Transferase(Phosphotransferase) domain 1"/>
    <property type="match status" value="1"/>
</dbReference>
<evidence type="ECO:0000313" key="10">
    <source>
        <dbReference type="Proteomes" id="UP000777784"/>
    </source>
</evidence>
<name>A0A948W5C4_UNCEI</name>
<dbReference type="PROSITE" id="PS50011">
    <property type="entry name" value="PROTEIN_KINASE_DOM"/>
    <property type="match status" value="1"/>
</dbReference>
<keyword evidence="4 7" id="KW-0547">Nucleotide-binding</keyword>